<keyword evidence="4 7" id="KW-0547">Nucleotide-binding</keyword>
<comment type="subunit">
    <text evidence="7">Binds to RNA polymerase II (RNAPII).</text>
</comment>
<evidence type="ECO:0000256" key="5">
    <source>
        <dbReference type="ARBA" id="ARBA00022801"/>
    </source>
</evidence>
<evidence type="ECO:0000313" key="8">
    <source>
        <dbReference type="EMBL" id="CAH1800581.1"/>
    </source>
</evidence>
<dbReference type="InterPro" id="IPR027417">
    <property type="entry name" value="P-loop_NTPase"/>
</dbReference>
<dbReference type="InterPro" id="IPR030228">
    <property type="entry name" value="Gpn3"/>
</dbReference>
<keyword evidence="6 7" id="KW-0342">GTP-binding</keyword>
<evidence type="ECO:0000256" key="4">
    <source>
        <dbReference type="ARBA" id="ARBA00022741"/>
    </source>
</evidence>
<evidence type="ECO:0000256" key="1">
    <source>
        <dbReference type="ARBA" id="ARBA00002411"/>
    </source>
</evidence>
<keyword evidence="5 7" id="KW-0378">Hydrolase</keyword>
<accession>A0A8J1UTK1</accession>
<comment type="similarity">
    <text evidence="2 7">Belongs to the GPN-loop GTPase family.</text>
</comment>
<dbReference type="FunFam" id="3.40.50.300:FF:000616">
    <property type="entry name" value="GPN-loop GTPase 3"/>
    <property type="match status" value="1"/>
</dbReference>
<comment type="caution">
    <text evidence="8">The sequence shown here is derived from an EMBL/GenBank/DDBJ whole genome shotgun (WGS) entry which is preliminary data.</text>
</comment>
<protein>
    <recommendedName>
        <fullName evidence="3 7">GPN-loop GTPase 3</fullName>
    </recommendedName>
</protein>
<dbReference type="CDD" id="cd17872">
    <property type="entry name" value="GPN3"/>
    <property type="match status" value="1"/>
</dbReference>
<evidence type="ECO:0000313" key="9">
    <source>
        <dbReference type="Proteomes" id="UP000749559"/>
    </source>
</evidence>
<keyword evidence="9" id="KW-1185">Reference proteome</keyword>
<dbReference type="GO" id="GO:0005525">
    <property type="term" value="F:GTP binding"/>
    <property type="evidence" value="ECO:0007669"/>
    <property type="project" value="UniProtKB-KW"/>
</dbReference>
<name>A0A8J1UTK1_OWEFU</name>
<dbReference type="Pfam" id="PF03029">
    <property type="entry name" value="ATP_bind_1"/>
    <property type="match status" value="1"/>
</dbReference>
<proteinExistence type="inferred from homology"/>
<dbReference type="GO" id="GO:0003924">
    <property type="term" value="F:GTPase activity"/>
    <property type="evidence" value="ECO:0007669"/>
    <property type="project" value="TreeGrafter"/>
</dbReference>
<dbReference type="PANTHER" id="PTHR21231:SF7">
    <property type="entry name" value="GPN-LOOP GTPASE 3"/>
    <property type="match status" value="1"/>
</dbReference>
<dbReference type="Proteomes" id="UP000749559">
    <property type="component" value="Unassembled WGS sequence"/>
</dbReference>
<comment type="function">
    <text evidence="1">Small GTPase required for proper localization of RNA polymerase II (RNAPII). May act at an RNAP assembly step prior to nuclear import.</text>
</comment>
<evidence type="ECO:0000256" key="7">
    <source>
        <dbReference type="RuleBase" id="RU365059"/>
    </source>
</evidence>
<dbReference type="InterPro" id="IPR004130">
    <property type="entry name" value="Gpn"/>
</dbReference>
<organism evidence="8 9">
    <name type="scientific">Owenia fusiformis</name>
    <name type="common">Polychaete worm</name>
    <dbReference type="NCBI Taxonomy" id="6347"/>
    <lineage>
        <taxon>Eukaryota</taxon>
        <taxon>Metazoa</taxon>
        <taxon>Spiralia</taxon>
        <taxon>Lophotrochozoa</taxon>
        <taxon>Annelida</taxon>
        <taxon>Polychaeta</taxon>
        <taxon>Sedentaria</taxon>
        <taxon>Canalipalpata</taxon>
        <taxon>Sabellida</taxon>
        <taxon>Oweniida</taxon>
        <taxon>Oweniidae</taxon>
        <taxon>Owenia</taxon>
    </lineage>
</organism>
<comment type="function">
    <text evidence="7">Small GTPase required for proper nuclear import of RNA polymerase II and III (RNAPII and RNAPIII). May act at an RNAP assembly step prior to nuclear import.</text>
</comment>
<dbReference type="OrthoDB" id="5839at2759"/>
<evidence type="ECO:0000256" key="6">
    <source>
        <dbReference type="ARBA" id="ARBA00023134"/>
    </source>
</evidence>
<evidence type="ECO:0000256" key="2">
    <source>
        <dbReference type="ARBA" id="ARBA00005290"/>
    </source>
</evidence>
<reference evidence="8" key="1">
    <citation type="submission" date="2022-03" db="EMBL/GenBank/DDBJ databases">
        <authorList>
            <person name="Martin C."/>
        </authorList>
    </citation>
    <scope>NUCLEOTIDE SEQUENCE</scope>
</reference>
<dbReference type="PANTHER" id="PTHR21231">
    <property type="entry name" value="XPA-BINDING PROTEIN 1-RELATED"/>
    <property type="match status" value="1"/>
</dbReference>
<gene>
    <name evidence="8" type="ORF">OFUS_LOCUS24446</name>
</gene>
<sequence>MPKYAQIVMGPAGSGKSTYCSNIVRHCEALKRRVFVINLDPAAEVFDYPVLADIRELVSVEDVMEDESLRFGPNGGLVFCMEYLSSNFDWLEEQLDNVLEDDYVLFDCPGQIELYTHIPVMRQLVERLETSWNFRLCGVFLMDSQFLIEGAKFVSGILTALAAMVNLEIPHVNIMSKLDLLSKQSRKELDRYLEPDLQDILDTDMPSGSTAFQKLNSALATMINDYSLVKFVGLDPTDEESLNEALMQIDNAMQYGEDLEPKDTLEELEPEEIQNDYGL</sequence>
<dbReference type="Gene3D" id="3.40.50.300">
    <property type="entry name" value="P-loop containing nucleotide triphosphate hydrolases"/>
    <property type="match status" value="1"/>
</dbReference>
<dbReference type="EMBL" id="CAIIXF020000012">
    <property type="protein sequence ID" value="CAH1800581.1"/>
    <property type="molecule type" value="Genomic_DNA"/>
</dbReference>
<dbReference type="AlphaFoldDB" id="A0A8J1UTK1"/>
<dbReference type="SUPFAM" id="SSF52540">
    <property type="entry name" value="P-loop containing nucleoside triphosphate hydrolases"/>
    <property type="match status" value="1"/>
</dbReference>
<evidence type="ECO:0000256" key="3">
    <source>
        <dbReference type="ARBA" id="ARBA00014587"/>
    </source>
</evidence>